<comment type="caution">
    <text evidence="4">The sequence shown here is derived from an EMBL/GenBank/DDBJ whole genome shotgun (WGS) entry which is preliminary data.</text>
</comment>
<dbReference type="Proteomes" id="UP001596026">
    <property type="component" value="Unassembled WGS sequence"/>
</dbReference>
<evidence type="ECO:0000313" key="4">
    <source>
        <dbReference type="EMBL" id="MFC4710867.1"/>
    </source>
</evidence>
<organism evidence="4 5">
    <name type="scientific">Enterococcus eurekensis</name>
    <dbReference type="NCBI Taxonomy" id="1159753"/>
    <lineage>
        <taxon>Bacteria</taxon>
        <taxon>Bacillati</taxon>
        <taxon>Bacillota</taxon>
        <taxon>Bacilli</taxon>
        <taxon>Lactobacillales</taxon>
        <taxon>Enterococcaceae</taxon>
        <taxon>Enterococcus</taxon>
    </lineage>
</organism>
<protein>
    <submittedName>
        <fullName evidence="4">Helix-turn-helix domain-containing protein</fullName>
    </submittedName>
</protein>
<dbReference type="InterPro" id="IPR001387">
    <property type="entry name" value="Cro/C1-type_HTH"/>
</dbReference>
<dbReference type="CDD" id="cd00093">
    <property type="entry name" value="HTH_XRE"/>
    <property type="match status" value="1"/>
</dbReference>
<dbReference type="EMBL" id="JBHSGT010000060">
    <property type="protein sequence ID" value="MFC4710867.1"/>
    <property type="molecule type" value="Genomic_DNA"/>
</dbReference>
<dbReference type="PANTHER" id="PTHR46558:SF13">
    <property type="entry name" value="HTH-TYPE TRANSCRIPTIONAL REGULATOR IMMR"/>
    <property type="match status" value="1"/>
</dbReference>
<evidence type="ECO:0000256" key="2">
    <source>
        <dbReference type="SAM" id="Phobius"/>
    </source>
</evidence>
<dbReference type="Gene3D" id="1.10.260.40">
    <property type="entry name" value="lambda repressor-like DNA-binding domains"/>
    <property type="match status" value="1"/>
</dbReference>
<dbReference type="PROSITE" id="PS50943">
    <property type="entry name" value="HTH_CROC1"/>
    <property type="match status" value="1"/>
</dbReference>
<feature type="transmembrane region" description="Helical" evidence="2">
    <location>
        <begin position="272"/>
        <end position="291"/>
    </location>
</feature>
<feature type="transmembrane region" description="Helical" evidence="2">
    <location>
        <begin position="303"/>
        <end position="322"/>
    </location>
</feature>
<dbReference type="SMART" id="SM00530">
    <property type="entry name" value="HTH_XRE"/>
    <property type="match status" value="1"/>
</dbReference>
<feature type="domain" description="HTH cro/C1-type" evidence="3">
    <location>
        <begin position="6"/>
        <end position="60"/>
    </location>
</feature>
<sequence>MLGDKIITLRKKAGWTQEDFANQLNVSRQSVSKWESGQSIPDVDKIIQMSEIFGVSIDYLLKGEATETNEEIVVDQEFKNTRWVSLEEANDYLQKSEAAGGKIALGVFLCILSPAFLMFALANGANQWFALAQEVSLIIGVVVLLVMVAIAIGLFITAGDQLKAYEYLEKEVFETKYGVTEMVNAHKANYDGTHTRLMVIGVILCVIAAVPVIVSSILDTKSGAIYLGLMLTLLLVGVGVYIMIETETKWSSYEKLLQEGEYSRNKKESRGFLEPIAGVYWLIVVAGYLGYNFLTGEWGRSWIVFPVAGVLFGAIAIISEAVSKSRHNKR</sequence>
<keyword evidence="2" id="KW-0472">Membrane</keyword>
<feature type="transmembrane region" description="Helical" evidence="2">
    <location>
        <begin position="103"/>
        <end position="123"/>
    </location>
</feature>
<proteinExistence type="predicted"/>
<evidence type="ECO:0000256" key="1">
    <source>
        <dbReference type="ARBA" id="ARBA00023125"/>
    </source>
</evidence>
<feature type="transmembrane region" description="Helical" evidence="2">
    <location>
        <begin position="197"/>
        <end position="218"/>
    </location>
</feature>
<gene>
    <name evidence="4" type="ORF">ACFO3L_09680</name>
</gene>
<name>A0ABV9M4Y6_9ENTE</name>
<dbReference type="SUPFAM" id="SSF47413">
    <property type="entry name" value="lambda repressor-like DNA-binding domains"/>
    <property type="match status" value="1"/>
</dbReference>
<keyword evidence="5" id="KW-1185">Reference proteome</keyword>
<dbReference type="PANTHER" id="PTHR46558">
    <property type="entry name" value="TRACRIPTIONAL REGULATORY PROTEIN-RELATED-RELATED"/>
    <property type="match status" value="1"/>
</dbReference>
<accession>A0ABV9M4Y6</accession>
<evidence type="ECO:0000259" key="3">
    <source>
        <dbReference type="PROSITE" id="PS50943"/>
    </source>
</evidence>
<feature type="transmembrane region" description="Helical" evidence="2">
    <location>
        <begin position="135"/>
        <end position="156"/>
    </location>
</feature>
<dbReference type="Pfam" id="PF01381">
    <property type="entry name" value="HTH_3"/>
    <property type="match status" value="1"/>
</dbReference>
<evidence type="ECO:0000313" key="5">
    <source>
        <dbReference type="Proteomes" id="UP001596026"/>
    </source>
</evidence>
<keyword evidence="1" id="KW-0238">DNA-binding</keyword>
<dbReference type="InterPro" id="IPR010982">
    <property type="entry name" value="Lambda_DNA-bd_dom_sf"/>
</dbReference>
<reference evidence="5" key="1">
    <citation type="journal article" date="2019" name="Int. J. Syst. Evol. Microbiol.">
        <title>The Global Catalogue of Microorganisms (GCM) 10K type strain sequencing project: providing services to taxonomists for standard genome sequencing and annotation.</title>
        <authorList>
            <consortium name="The Broad Institute Genomics Platform"/>
            <consortium name="The Broad Institute Genome Sequencing Center for Infectious Disease"/>
            <person name="Wu L."/>
            <person name="Ma J."/>
        </authorList>
    </citation>
    <scope>NUCLEOTIDE SEQUENCE [LARGE SCALE GENOMIC DNA]</scope>
    <source>
        <strain evidence="5">CGMCC 1.19061</strain>
    </source>
</reference>
<dbReference type="RefSeq" id="WP_379966647.1">
    <property type="nucleotide sequence ID" value="NZ_JBHSGT010000060.1"/>
</dbReference>
<keyword evidence="2" id="KW-0812">Transmembrane</keyword>
<keyword evidence="2" id="KW-1133">Transmembrane helix</keyword>
<feature type="transmembrane region" description="Helical" evidence="2">
    <location>
        <begin position="224"/>
        <end position="244"/>
    </location>
</feature>